<organism evidence="7 8">
    <name type="scientific">Cymbomonas tetramitiformis</name>
    <dbReference type="NCBI Taxonomy" id="36881"/>
    <lineage>
        <taxon>Eukaryota</taxon>
        <taxon>Viridiplantae</taxon>
        <taxon>Chlorophyta</taxon>
        <taxon>Pyramimonadophyceae</taxon>
        <taxon>Pyramimonadales</taxon>
        <taxon>Pyramimonadaceae</taxon>
        <taxon>Cymbomonas</taxon>
    </lineage>
</organism>
<keyword evidence="3 6" id="KW-0812">Transmembrane</keyword>
<gene>
    <name evidence="7" type="ORF">CYMTET_10851</name>
</gene>
<feature type="transmembrane region" description="Helical" evidence="6">
    <location>
        <begin position="252"/>
        <end position="271"/>
    </location>
</feature>
<feature type="transmembrane region" description="Helical" evidence="6">
    <location>
        <begin position="206"/>
        <end position="224"/>
    </location>
</feature>
<evidence type="ECO:0000313" key="8">
    <source>
        <dbReference type="Proteomes" id="UP001190700"/>
    </source>
</evidence>
<dbReference type="InterPro" id="IPR002528">
    <property type="entry name" value="MATE_fam"/>
</dbReference>
<evidence type="ECO:0000256" key="4">
    <source>
        <dbReference type="ARBA" id="ARBA00022989"/>
    </source>
</evidence>
<accession>A0AAE0GNI2</accession>
<comment type="caution">
    <text evidence="7">The sequence shown here is derived from an EMBL/GenBank/DDBJ whole genome shotgun (WGS) entry which is preliminary data.</text>
</comment>
<feature type="transmembrane region" description="Helical" evidence="6">
    <location>
        <begin position="499"/>
        <end position="519"/>
    </location>
</feature>
<dbReference type="AlphaFoldDB" id="A0AAE0GNI2"/>
<dbReference type="Pfam" id="PF01554">
    <property type="entry name" value="MatE"/>
    <property type="match status" value="2"/>
</dbReference>
<protein>
    <recommendedName>
        <fullName evidence="6">Protein DETOXIFICATION</fullName>
    </recommendedName>
    <alternativeName>
        <fullName evidence="6">Multidrug and toxic compound extrusion protein</fullName>
    </alternativeName>
</protein>
<evidence type="ECO:0000256" key="6">
    <source>
        <dbReference type="RuleBase" id="RU004914"/>
    </source>
</evidence>
<feature type="transmembrane region" description="Helical" evidence="6">
    <location>
        <begin position="304"/>
        <end position="326"/>
    </location>
</feature>
<proteinExistence type="inferred from homology"/>
<dbReference type="EMBL" id="LGRX02003871">
    <property type="protein sequence ID" value="KAK3281364.1"/>
    <property type="molecule type" value="Genomic_DNA"/>
</dbReference>
<keyword evidence="5 6" id="KW-0472">Membrane</keyword>
<comment type="caution">
    <text evidence="6">Lacks conserved residue(s) required for the propagation of feature annotation.</text>
</comment>
<reference evidence="7 8" key="1">
    <citation type="journal article" date="2015" name="Genome Biol. Evol.">
        <title>Comparative Genomics of a Bacterivorous Green Alga Reveals Evolutionary Causalities and Consequences of Phago-Mixotrophic Mode of Nutrition.</title>
        <authorList>
            <person name="Burns J.A."/>
            <person name="Paasch A."/>
            <person name="Narechania A."/>
            <person name="Kim E."/>
        </authorList>
    </citation>
    <scope>NUCLEOTIDE SEQUENCE [LARGE SCALE GENOMIC DNA]</scope>
    <source>
        <strain evidence="7 8">PLY_AMNH</strain>
    </source>
</reference>
<keyword evidence="4 6" id="KW-1133">Transmembrane helix</keyword>
<feature type="transmembrane region" description="Helical" evidence="6">
    <location>
        <begin position="461"/>
        <end position="487"/>
    </location>
</feature>
<dbReference type="GO" id="GO:0016020">
    <property type="term" value="C:membrane"/>
    <property type="evidence" value="ECO:0007669"/>
    <property type="project" value="UniProtKB-SubCell"/>
</dbReference>
<dbReference type="PANTHER" id="PTHR42893">
    <property type="entry name" value="PROTEIN DETOXIFICATION 44, CHLOROPLASTIC-RELATED"/>
    <property type="match status" value="1"/>
</dbReference>
<comment type="subcellular location">
    <subcellularLocation>
        <location evidence="1">Membrane</location>
        <topology evidence="1">Multi-pass membrane protein</topology>
    </subcellularLocation>
</comment>
<dbReference type="NCBIfam" id="TIGR00797">
    <property type="entry name" value="matE"/>
    <property type="match status" value="1"/>
</dbReference>
<feature type="transmembrane region" description="Helical" evidence="6">
    <location>
        <begin position="130"/>
        <end position="154"/>
    </location>
</feature>
<dbReference type="GO" id="GO:0015297">
    <property type="term" value="F:antiporter activity"/>
    <property type="evidence" value="ECO:0007669"/>
    <property type="project" value="InterPro"/>
</dbReference>
<feature type="transmembrane region" description="Helical" evidence="6">
    <location>
        <begin position="276"/>
        <end position="298"/>
    </location>
</feature>
<dbReference type="Proteomes" id="UP001190700">
    <property type="component" value="Unassembled WGS sequence"/>
</dbReference>
<evidence type="ECO:0000256" key="1">
    <source>
        <dbReference type="ARBA" id="ARBA00004141"/>
    </source>
</evidence>
<evidence type="ECO:0000256" key="2">
    <source>
        <dbReference type="ARBA" id="ARBA00010199"/>
    </source>
</evidence>
<dbReference type="GO" id="GO:0042910">
    <property type="term" value="F:xenobiotic transmembrane transporter activity"/>
    <property type="evidence" value="ECO:0007669"/>
    <property type="project" value="InterPro"/>
</dbReference>
<feature type="transmembrane region" description="Helical" evidence="6">
    <location>
        <begin position="431"/>
        <end position="449"/>
    </location>
</feature>
<comment type="similarity">
    <text evidence="2 6">Belongs to the multi antimicrobial extrusion (MATE) (TC 2.A.66.1) family.</text>
</comment>
<dbReference type="PANTHER" id="PTHR42893:SF46">
    <property type="entry name" value="PROTEIN DETOXIFICATION 44, CHLOROPLASTIC"/>
    <property type="match status" value="1"/>
</dbReference>
<evidence type="ECO:0000256" key="5">
    <source>
        <dbReference type="ARBA" id="ARBA00023136"/>
    </source>
</evidence>
<dbReference type="InterPro" id="IPR044644">
    <property type="entry name" value="DinF-like"/>
</dbReference>
<name>A0AAE0GNI2_9CHLO</name>
<evidence type="ECO:0000256" key="3">
    <source>
        <dbReference type="ARBA" id="ARBA00022692"/>
    </source>
</evidence>
<keyword evidence="8" id="KW-1185">Reference proteome</keyword>
<evidence type="ECO:0000313" key="7">
    <source>
        <dbReference type="EMBL" id="KAK3281364.1"/>
    </source>
</evidence>
<sequence length="566" mass="58927">MLTSAAGYPASRCPVPLACPFKPGHSSKPHARRPAKCTAHATKHRSYVSFRNRLRGTSNATRNTGSNPGISRQVSLHCHGHGQDELSTTEQLDRNIWDIAIPALGSLALDPLLSVVDTAFVGRLPGIEPLGGLAVATALFNFSFLIFNFLSTVLPPAADQARHIAQSSRITSAAWMIQKQAPVPLIAGAMAEGDEPLARRTIAQGITLAVILGFSATAGLNTFAEPLLSLMGAHAGDPLFFEAESYLRVRSIAAPAVLLAAVGSGAFKGLLDTRTLLSAALGCNLANLVLDPVLIFGAGPIPAFGVGGAAAATALAEWGTAIVLLWQLRGKGMLVPLPGLPTWSEVAPLVQAGGALLVRTVSLQTVLLLGTATALAAPDGEVSAAAHQICIQIFFFLSFTVDSLAVAAEGLVADALGRGDIQLARRTGNRLIWFGVLGGTGLLVMLLGLQESLSHLFTDDAPVIAAVAAPYLYVAGLQPINGLVFVLDGILLGASDFAFIAQGMVVSSALASGAMLTLGSNGLEGVWQSLAVLQMSRGTFFGMRYYLSNDENPPLGREAPELPEDE</sequence>